<sequence length="192" mass="21568">MAVAFKPRRPSKRVEVNPFVVVQNPHNVVSLDRIRHNRVKPAPYSRQEPPISTIEAQTTVVEVLPRTQELPLWLKSLITVKQLSSIAACVLMGGAMTFYGLKVYGESRWTGQYPRLEHLRQQEQQLRLAKEILKHTIVESAGDPDAGLEIPTPDNIIYVQPAPPRPATGRELSSIVNPPWSSPPQTNRPLAY</sequence>
<gene>
    <name evidence="2" type="ORF">ARTHRO_60829</name>
</gene>
<dbReference type="Proteomes" id="UP000032946">
    <property type="component" value="Chromosome"/>
</dbReference>
<organism evidence="2 3">
    <name type="scientific">Limnospira indica PCC 8005</name>
    <dbReference type="NCBI Taxonomy" id="376219"/>
    <lineage>
        <taxon>Bacteria</taxon>
        <taxon>Bacillati</taxon>
        <taxon>Cyanobacteriota</taxon>
        <taxon>Cyanophyceae</taxon>
        <taxon>Oscillatoriophycideae</taxon>
        <taxon>Oscillatoriales</taxon>
        <taxon>Sirenicapillariaceae</taxon>
        <taxon>Limnospira</taxon>
    </lineage>
</organism>
<protein>
    <recommendedName>
        <fullName evidence="4">Cell division protein FtsL</fullName>
    </recommendedName>
</protein>
<reference evidence="2 3" key="1">
    <citation type="submission" date="2014-02" db="EMBL/GenBank/DDBJ databases">
        <authorList>
            <person name="Genoscope - CEA"/>
        </authorList>
    </citation>
    <scope>NUCLEOTIDE SEQUENCE [LARGE SCALE GENOMIC DNA]</scope>
    <source>
        <strain evidence="2 3">PCC 8005</strain>
    </source>
</reference>
<accession>A0A9P1KLA0</accession>
<evidence type="ECO:0008006" key="4">
    <source>
        <dbReference type="Google" id="ProtNLM"/>
    </source>
</evidence>
<proteinExistence type="predicted"/>
<keyword evidence="3" id="KW-1185">Reference proteome</keyword>
<feature type="region of interest" description="Disordered" evidence="1">
    <location>
        <begin position="162"/>
        <end position="192"/>
    </location>
</feature>
<dbReference type="EMBL" id="FO818640">
    <property type="protein sequence ID" value="CDM98228.1"/>
    <property type="molecule type" value="Genomic_DNA"/>
</dbReference>
<evidence type="ECO:0000313" key="3">
    <source>
        <dbReference type="Proteomes" id="UP000032946"/>
    </source>
</evidence>
<name>A0A9P1KLA0_9CYAN</name>
<dbReference type="AlphaFoldDB" id="A0A9P1KLA0"/>
<evidence type="ECO:0000313" key="2">
    <source>
        <dbReference type="EMBL" id="CDM98228.1"/>
    </source>
</evidence>
<feature type="compositionally biased region" description="Polar residues" evidence="1">
    <location>
        <begin position="183"/>
        <end position="192"/>
    </location>
</feature>
<evidence type="ECO:0000256" key="1">
    <source>
        <dbReference type="SAM" id="MobiDB-lite"/>
    </source>
</evidence>
<dbReference type="RefSeq" id="WP_008056075.1">
    <property type="nucleotide sequence ID" value="NZ_FO818640.1"/>
</dbReference>